<keyword evidence="1" id="KW-0805">Transcription regulation</keyword>
<keyword evidence="2 5" id="KW-0238">DNA-binding</keyword>
<evidence type="ECO:0000313" key="6">
    <source>
        <dbReference type="Proteomes" id="UP000187608"/>
    </source>
</evidence>
<dbReference type="GO" id="GO:0003677">
    <property type="term" value="F:DNA binding"/>
    <property type="evidence" value="ECO:0007669"/>
    <property type="project" value="UniProtKB-KW"/>
</dbReference>
<dbReference type="InterPro" id="IPR036390">
    <property type="entry name" value="WH_DNA-bd_sf"/>
</dbReference>
<dbReference type="InterPro" id="IPR036388">
    <property type="entry name" value="WH-like_DNA-bd_sf"/>
</dbReference>
<proteinExistence type="predicted"/>
<dbReference type="GO" id="GO:0003700">
    <property type="term" value="F:DNA-binding transcription factor activity"/>
    <property type="evidence" value="ECO:0007669"/>
    <property type="project" value="InterPro"/>
</dbReference>
<dbReference type="Pfam" id="PF01022">
    <property type="entry name" value="HTH_5"/>
    <property type="match status" value="1"/>
</dbReference>
<dbReference type="PANTHER" id="PTHR33154:SF18">
    <property type="entry name" value="ARSENICAL RESISTANCE OPERON REPRESSOR"/>
    <property type="match status" value="1"/>
</dbReference>
<dbReference type="Gene3D" id="1.10.10.10">
    <property type="entry name" value="Winged helix-like DNA-binding domain superfamily/Winged helix DNA-binding domain"/>
    <property type="match status" value="1"/>
</dbReference>
<dbReference type="SUPFAM" id="SSF46785">
    <property type="entry name" value="Winged helix' DNA-binding domain"/>
    <property type="match status" value="1"/>
</dbReference>
<dbReference type="InterPro" id="IPR011991">
    <property type="entry name" value="ArsR-like_HTH"/>
</dbReference>
<dbReference type="InterPro" id="IPR001845">
    <property type="entry name" value="HTH_ArsR_DNA-bd_dom"/>
</dbReference>
<keyword evidence="3" id="KW-0804">Transcription</keyword>
<evidence type="ECO:0000256" key="2">
    <source>
        <dbReference type="ARBA" id="ARBA00023125"/>
    </source>
</evidence>
<dbReference type="NCBIfam" id="NF033788">
    <property type="entry name" value="HTH_metalloreg"/>
    <property type="match status" value="1"/>
</dbReference>
<sequence length="183" mass="21250">MSFVENGLPGILQFKELEKSILKDDEVYLSFEGYKRSVYILLIMLKYIEGKKYLFANISICLYNDQRGETMEKTRLAIEEAVPALKLLGDKTRLTITGMLKNGECCVCEFTEVLEMSQPSVSQHLRKLRDAKIVKEERRGQWVFYSLNEDYEAYNLVLDVIENVSDQSEKIAELERQGKRIQC</sequence>
<protein>
    <submittedName>
        <fullName evidence="5">DNA-binding transcriptional regulator, ArsR family</fullName>
    </submittedName>
</protein>
<dbReference type="InterPro" id="IPR051081">
    <property type="entry name" value="HTH_MetalResp_TranReg"/>
</dbReference>
<dbReference type="PRINTS" id="PR00778">
    <property type="entry name" value="HTHARSR"/>
</dbReference>
<gene>
    <name evidence="5" type="ORF">SAMN05421687_109137</name>
</gene>
<dbReference type="AlphaFoldDB" id="A0A1N7KA05"/>
<evidence type="ECO:0000313" key="5">
    <source>
        <dbReference type="EMBL" id="SIS58304.1"/>
    </source>
</evidence>
<keyword evidence="6" id="KW-1185">Reference proteome</keyword>
<name>A0A1N7KA05_9BACI</name>
<dbReference type="PANTHER" id="PTHR33154">
    <property type="entry name" value="TRANSCRIPTIONAL REGULATOR, ARSR FAMILY"/>
    <property type="match status" value="1"/>
</dbReference>
<feature type="domain" description="HTH arsR-type" evidence="4">
    <location>
        <begin position="73"/>
        <end position="168"/>
    </location>
</feature>
<evidence type="ECO:0000256" key="1">
    <source>
        <dbReference type="ARBA" id="ARBA00023015"/>
    </source>
</evidence>
<dbReference type="SMART" id="SM00418">
    <property type="entry name" value="HTH_ARSR"/>
    <property type="match status" value="1"/>
</dbReference>
<evidence type="ECO:0000259" key="4">
    <source>
        <dbReference type="PROSITE" id="PS50987"/>
    </source>
</evidence>
<dbReference type="EMBL" id="FTOC01000009">
    <property type="protein sequence ID" value="SIS58304.1"/>
    <property type="molecule type" value="Genomic_DNA"/>
</dbReference>
<dbReference type="CDD" id="cd00090">
    <property type="entry name" value="HTH_ARSR"/>
    <property type="match status" value="1"/>
</dbReference>
<dbReference type="PROSITE" id="PS50987">
    <property type="entry name" value="HTH_ARSR_2"/>
    <property type="match status" value="1"/>
</dbReference>
<reference evidence="6" key="1">
    <citation type="submission" date="2017-01" db="EMBL/GenBank/DDBJ databases">
        <authorList>
            <person name="Varghese N."/>
            <person name="Submissions S."/>
        </authorList>
    </citation>
    <scope>NUCLEOTIDE SEQUENCE [LARGE SCALE GENOMIC DNA]</scope>
    <source>
        <strain evidence="6">DSM 23127</strain>
    </source>
</reference>
<evidence type="ECO:0000256" key="3">
    <source>
        <dbReference type="ARBA" id="ARBA00023163"/>
    </source>
</evidence>
<organism evidence="5 6">
    <name type="scientific">Salimicrobium flavidum</name>
    <dbReference type="NCBI Taxonomy" id="570947"/>
    <lineage>
        <taxon>Bacteria</taxon>
        <taxon>Bacillati</taxon>
        <taxon>Bacillota</taxon>
        <taxon>Bacilli</taxon>
        <taxon>Bacillales</taxon>
        <taxon>Bacillaceae</taxon>
        <taxon>Salimicrobium</taxon>
    </lineage>
</organism>
<dbReference type="STRING" id="570947.SAMN05421687_109137"/>
<accession>A0A1N7KA05</accession>
<dbReference type="Proteomes" id="UP000187608">
    <property type="component" value="Unassembled WGS sequence"/>
</dbReference>